<evidence type="ECO:0000259" key="7">
    <source>
        <dbReference type="Pfam" id="PF00551"/>
    </source>
</evidence>
<dbReference type="InterPro" id="IPR001555">
    <property type="entry name" value="GART_AS"/>
</dbReference>
<feature type="binding site" evidence="6">
    <location>
        <position position="66"/>
    </location>
    <ligand>
        <name>(6R)-10-formyltetrahydrofolate</name>
        <dbReference type="ChEBI" id="CHEBI:195366"/>
    </ligand>
</feature>
<dbReference type="Gene3D" id="3.40.50.170">
    <property type="entry name" value="Formyl transferase, N-terminal domain"/>
    <property type="match status" value="1"/>
</dbReference>
<keyword evidence="9" id="KW-1185">Reference proteome</keyword>
<evidence type="ECO:0000313" key="9">
    <source>
        <dbReference type="Proteomes" id="UP001597468"/>
    </source>
</evidence>
<proteinExistence type="inferred from homology"/>
<name>A0ABW5IYN9_9FLAO</name>
<evidence type="ECO:0000256" key="6">
    <source>
        <dbReference type="HAMAP-Rule" id="MF_01930"/>
    </source>
</evidence>
<dbReference type="EC" id="2.1.2.2" evidence="6"/>
<comment type="caution">
    <text evidence="6">Lacks conserved residue(s) required for the propagation of feature annotation.</text>
</comment>
<dbReference type="InterPro" id="IPR036477">
    <property type="entry name" value="Formyl_transf_N_sf"/>
</dbReference>
<dbReference type="InterPro" id="IPR004607">
    <property type="entry name" value="GART"/>
</dbReference>
<organism evidence="8 9">
    <name type="scientific">Salinimicrobium flavum</name>
    <dbReference type="NCBI Taxonomy" id="1737065"/>
    <lineage>
        <taxon>Bacteria</taxon>
        <taxon>Pseudomonadati</taxon>
        <taxon>Bacteroidota</taxon>
        <taxon>Flavobacteriia</taxon>
        <taxon>Flavobacteriales</taxon>
        <taxon>Flavobacteriaceae</taxon>
        <taxon>Salinimicrobium</taxon>
    </lineage>
</organism>
<dbReference type="NCBIfam" id="TIGR00639">
    <property type="entry name" value="PurN"/>
    <property type="match status" value="1"/>
</dbReference>
<gene>
    <name evidence="6 8" type="primary">purN</name>
    <name evidence="8" type="ORF">ACFSTG_05185</name>
</gene>
<evidence type="ECO:0000256" key="3">
    <source>
        <dbReference type="ARBA" id="ARBA00022755"/>
    </source>
</evidence>
<feature type="binding site" evidence="6">
    <location>
        <position position="110"/>
    </location>
    <ligand>
        <name>(6R)-10-formyltetrahydrofolate</name>
        <dbReference type="ChEBI" id="CHEBI:195366"/>
    </ligand>
</feature>
<reference evidence="9" key="1">
    <citation type="journal article" date="2019" name="Int. J. Syst. Evol. Microbiol.">
        <title>The Global Catalogue of Microorganisms (GCM) 10K type strain sequencing project: providing services to taxonomists for standard genome sequencing and annotation.</title>
        <authorList>
            <consortium name="The Broad Institute Genomics Platform"/>
            <consortium name="The Broad Institute Genome Sequencing Center for Infectious Disease"/>
            <person name="Wu L."/>
            <person name="Ma J."/>
        </authorList>
    </citation>
    <scope>NUCLEOTIDE SEQUENCE [LARGE SCALE GENOMIC DNA]</scope>
    <source>
        <strain evidence="9">KCTC 42585</strain>
    </source>
</reference>
<dbReference type="PANTHER" id="PTHR43369">
    <property type="entry name" value="PHOSPHORIBOSYLGLYCINAMIDE FORMYLTRANSFERASE"/>
    <property type="match status" value="1"/>
</dbReference>
<evidence type="ECO:0000256" key="1">
    <source>
        <dbReference type="ARBA" id="ARBA00005054"/>
    </source>
</evidence>
<comment type="similarity">
    <text evidence="4 6">Belongs to the GART family.</text>
</comment>
<evidence type="ECO:0000256" key="5">
    <source>
        <dbReference type="ARBA" id="ARBA00047664"/>
    </source>
</evidence>
<dbReference type="PROSITE" id="PS00373">
    <property type="entry name" value="GART"/>
    <property type="match status" value="1"/>
</dbReference>
<feature type="binding site" evidence="6">
    <location>
        <begin position="20"/>
        <end position="22"/>
    </location>
    <ligand>
        <name>N(1)-(5-phospho-beta-D-ribosyl)glycinamide</name>
        <dbReference type="ChEBI" id="CHEBI:143788"/>
    </ligand>
</feature>
<dbReference type="PANTHER" id="PTHR43369:SF2">
    <property type="entry name" value="PHOSPHORIBOSYLGLYCINAMIDE FORMYLTRANSFERASE"/>
    <property type="match status" value="1"/>
</dbReference>
<dbReference type="CDD" id="cd08645">
    <property type="entry name" value="FMT_core_GART"/>
    <property type="match status" value="1"/>
</dbReference>
<dbReference type="Proteomes" id="UP001597468">
    <property type="component" value="Unassembled WGS sequence"/>
</dbReference>
<keyword evidence="3 6" id="KW-0658">Purine biosynthesis</keyword>
<comment type="caution">
    <text evidence="8">The sequence shown here is derived from an EMBL/GenBank/DDBJ whole genome shotgun (WGS) entry which is preliminary data.</text>
</comment>
<sequence length="200" mass="22655">MLSSGKIPKKKIVIFASGNGSNAENIIRYFNKTDNAEVLAVFSNKRSAKVLKRAHELKVKALHFDREALYETNEVLNVLKDLEPDLIVLAGFLWVFPAKILKNFPNRVINLHPALLPKFGGKGMYGMNVHRAVIEQKELETGISIHYVNEKYDEGEIIFQATTPVKPGDSAEDIAEKIHELEYEHFPQVIEKLLFPSKND</sequence>
<comment type="function">
    <text evidence="6">Catalyzes the transfer of a formyl group from 10-formyltetrahydrofolate to 5-phospho-ribosyl-glycinamide (GAR), producing 5-phospho-ribosyl-N-formylglycinamide (FGAR) and tetrahydrofolate.</text>
</comment>
<protein>
    <recommendedName>
        <fullName evidence="6">Phosphoribosylglycinamide formyltransferase</fullName>
        <ecNumber evidence="6">2.1.2.2</ecNumber>
    </recommendedName>
    <alternativeName>
        <fullName evidence="6">5'-phosphoribosylglycinamide transformylase</fullName>
    </alternativeName>
    <alternativeName>
        <fullName evidence="6">GAR transformylase</fullName>
        <shortName evidence="6">GART</shortName>
    </alternativeName>
</protein>
<feature type="active site" description="Proton donor" evidence="6">
    <location>
        <position position="112"/>
    </location>
</feature>
<dbReference type="InterPro" id="IPR002376">
    <property type="entry name" value="Formyl_transf_N"/>
</dbReference>
<keyword evidence="2 6" id="KW-0808">Transferase</keyword>
<dbReference type="RefSeq" id="WP_380749156.1">
    <property type="nucleotide sequence ID" value="NZ_JBHULT010000006.1"/>
</dbReference>
<dbReference type="Pfam" id="PF00551">
    <property type="entry name" value="Formyl_trans_N"/>
    <property type="match status" value="1"/>
</dbReference>
<evidence type="ECO:0000256" key="4">
    <source>
        <dbReference type="ARBA" id="ARBA00038440"/>
    </source>
</evidence>
<comment type="pathway">
    <text evidence="1 6">Purine metabolism; IMP biosynthesis via de novo pathway; N(2)-formyl-N(1)-(5-phospho-D-ribosyl)glycinamide from N(1)-(5-phospho-D-ribosyl)glycinamide (10-formyl THF route): step 1/1.</text>
</comment>
<evidence type="ECO:0000313" key="8">
    <source>
        <dbReference type="EMBL" id="MFD2517280.1"/>
    </source>
</evidence>
<dbReference type="GO" id="GO:0004644">
    <property type="term" value="F:phosphoribosylglycinamide formyltransferase activity"/>
    <property type="evidence" value="ECO:0007669"/>
    <property type="project" value="UniProtKB-EC"/>
</dbReference>
<feature type="domain" description="Formyl transferase N-terminal" evidence="7">
    <location>
        <begin position="10"/>
        <end position="190"/>
    </location>
</feature>
<dbReference type="SUPFAM" id="SSF53328">
    <property type="entry name" value="Formyltransferase"/>
    <property type="match status" value="1"/>
</dbReference>
<evidence type="ECO:0000256" key="2">
    <source>
        <dbReference type="ARBA" id="ARBA00022679"/>
    </source>
</evidence>
<comment type="catalytic activity">
    <reaction evidence="5 6">
        <text>N(1)-(5-phospho-beta-D-ribosyl)glycinamide + (6R)-10-formyltetrahydrofolate = N(2)-formyl-N(1)-(5-phospho-beta-D-ribosyl)glycinamide + (6S)-5,6,7,8-tetrahydrofolate + H(+)</text>
        <dbReference type="Rhea" id="RHEA:15053"/>
        <dbReference type="ChEBI" id="CHEBI:15378"/>
        <dbReference type="ChEBI" id="CHEBI:57453"/>
        <dbReference type="ChEBI" id="CHEBI:143788"/>
        <dbReference type="ChEBI" id="CHEBI:147286"/>
        <dbReference type="ChEBI" id="CHEBI:195366"/>
        <dbReference type="EC" id="2.1.2.2"/>
    </reaction>
</comment>
<feature type="site" description="Raises pKa of active site His" evidence="6">
    <location>
        <position position="153"/>
    </location>
</feature>
<accession>A0ABW5IYN9</accession>
<dbReference type="EMBL" id="JBHULT010000006">
    <property type="protein sequence ID" value="MFD2517280.1"/>
    <property type="molecule type" value="Genomic_DNA"/>
</dbReference>
<dbReference type="HAMAP" id="MF_01930">
    <property type="entry name" value="PurN"/>
    <property type="match status" value="1"/>
</dbReference>